<comment type="similarity">
    <text evidence="1">Belongs to the E3 ubiquitin-protein ligase UBR1-like family.</text>
</comment>
<dbReference type="GO" id="GO:0061630">
    <property type="term" value="F:ubiquitin protein ligase activity"/>
    <property type="evidence" value="ECO:0007669"/>
    <property type="project" value="UniProtKB-UniRule"/>
</dbReference>
<comment type="pathway">
    <text evidence="1">Protein modification; protein ubiquitination.</text>
</comment>
<accession>X6LD45</accession>
<dbReference type="AlphaFoldDB" id="X6LD45"/>
<keyword evidence="1" id="KW-0862">Zinc</keyword>
<comment type="catalytic activity">
    <reaction evidence="1">
        <text>S-ubiquitinyl-[E2 ubiquitin-conjugating enzyme]-L-cysteine + [acceptor protein]-L-lysine = [E2 ubiquitin-conjugating enzyme]-L-cysteine + N(6)-ubiquitinyl-[acceptor protein]-L-lysine.</text>
        <dbReference type="EC" id="2.3.2.27"/>
    </reaction>
</comment>
<evidence type="ECO:0000259" key="2">
    <source>
        <dbReference type="Pfam" id="PF18995"/>
    </source>
</evidence>
<dbReference type="InterPro" id="IPR039164">
    <property type="entry name" value="UBR1-like"/>
</dbReference>
<dbReference type="Proteomes" id="UP000023152">
    <property type="component" value="Unassembled WGS sequence"/>
</dbReference>
<comment type="caution">
    <text evidence="3">The sequence shown here is derived from an EMBL/GenBank/DDBJ whole genome shotgun (WGS) entry which is preliminary data.</text>
</comment>
<dbReference type="UniPathway" id="UPA00143"/>
<keyword evidence="1" id="KW-0808">Transferase</keyword>
<organism evidence="3 4">
    <name type="scientific">Reticulomyxa filosa</name>
    <dbReference type="NCBI Taxonomy" id="46433"/>
    <lineage>
        <taxon>Eukaryota</taxon>
        <taxon>Sar</taxon>
        <taxon>Rhizaria</taxon>
        <taxon>Retaria</taxon>
        <taxon>Foraminifera</taxon>
        <taxon>Monothalamids</taxon>
        <taxon>Reticulomyxidae</taxon>
        <taxon>Reticulomyxa</taxon>
    </lineage>
</organism>
<dbReference type="EMBL" id="ASPP01045102">
    <property type="protein sequence ID" value="ETN99046.1"/>
    <property type="molecule type" value="Genomic_DNA"/>
</dbReference>
<reference evidence="3 4" key="1">
    <citation type="journal article" date="2013" name="Curr. Biol.">
        <title>The Genome of the Foraminiferan Reticulomyxa filosa.</title>
        <authorList>
            <person name="Glockner G."/>
            <person name="Hulsmann N."/>
            <person name="Schleicher M."/>
            <person name="Noegel A.A."/>
            <person name="Eichinger L."/>
            <person name="Gallinger C."/>
            <person name="Pawlowski J."/>
            <person name="Sierra R."/>
            <person name="Euteneuer U."/>
            <person name="Pillet L."/>
            <person name="Moustafa A."/>
            <person name="Platzer M."/>
            <person name="Groth M."/>
            <person name="Szafranski K."/>
            <person name="Schliwa M."/>
        </authorList>
    </citation>
    <scope>NUCLEOTIDE SEQUENCE [LARGE SCALE GENOMIC DNA]</scope>
</reference>
<keyword evidence="1" id="KW-0479">Metal-binding</keyword>
<dbReference type="GO" id="GO:0005737">
    <property type="term" value="C:cytoplasm"/>
    <property type="evidence" value="ECO:0007669"/>
    <property type="project" value="TreeGrafter"/>
</dbReference>
<dbReference type="GO" id="GO:0071596">
    <property type="term" value="P:ubiquitin-dependent protein catabolic process via the N-end rule pathway"/>
    <property type="evidence" value="ECO:0007669"/>
    <property type="project" value="UniProtKB-UniRule"/>
</dbReference>
<keyword evidence="1" id="KW-0863">Zinc-finger</keyword>
<proteinExistence type="inferred from homology"/>
<dbReference type="EC" id="2.3.2.27" evidence="1"/>
<comment type="function">
    <text evidence="1">Ubiquitin ligase protein which is a component of the N-end rule pathway. Recognizes and binds to proteins bearing specific N-terminal residues that are destabilizing according to the N-end rule, leading to their ubiquitination and subsequent degradation.</text>
</comment>
<feature type="domain" description="E3 ubiquitin-protein ligase UBR-like C-terminal" evidence="2">
    <location>
        <begin position="120"/>
        <end position="596"/>
    </location>
</feature>
<gene>
    <name evidence="3" type="ORF">RFI_38442</name>
</gene>
<sequence length="612" mass="71048">MFAQTLSNILIPLENAYQHPQWLQKSLHVFGENKVILPQTSYFANIHIFARQNEPELNLEFGNVLEDDEVLECVMSKQDESKKTHISRLNNILYYKNESKEDQKEFGWEETAFVGGDMEDDLFPSMLCDVLSHSISALETRFRIYSRQEIYEKFHTQLQLHTTVVTSIWKWFAMYSLQKTINETSLLFTDKGMEWLYQSCWTQLFTLFDTSYHVQQKTSCNGDHVFDSSSRVLNFEQVRTPQEPFNVLVRALLTHPHLFSLINPQKSELETKVDEFNPRTNVILNDIYHVLLSCYLWKVLQFLLGDVLTDGGKHKNPLATSLTWTEWVRNRITNTNTNKDNIKCYVERLAFFVLPFLRKCYILLYSTGLIQLDLDLLWSCLSVNSTTLPAILQKDPSVFRPELVIAECDTLCHALFLPMLHDYVATTFFAHNAKDRTKERSLHVMQCWTQTFFDKFTDEQCEYIRSVNRIDSISPISLVTLPPSFATLHIKSRKEKCFAGQIPETSVICLFCGTFLCINCCQSNRKDAPTIHSKNCGQGKGIFLYTQSLLIRLVYEHTSVDFSCPYLDSHGQQDLKLKQKDRKSLNYSKLYELWKMVADGTIPNNVCKLKNG</sequence>
<name>X6LD45_RETFI</name>
<protein>
    <recommendedName>
        <fullName evidence="1">E3 ubiquitin-protein ligase</fullName>
        <ecNumber evidence="1">2.3.2.27</ecNumber>
    </recommendedName>
</protein>
<dbReference type="GO" id="GO:0008270">
    <property type="term" value="F:zinc ion binding"/>
    <property type="evidence" value="ECO:0007669"/>
    <property type="project" value="UniProtKB-UniRule"/>
</dbReference>
<evidence type="ECO:0000313" key="4">
    <source>
        <dbReference type="Proteomes" id="UP000023152"/>
    </source>
</evidence>
<keyword evidence="4" id="KW-1185">Reference proteome</keyword>
<dbReference type="PANTHER" id="PTHR21497">
    <property type="entry name" value="UBIQUITIN LIGASE E3 ALPHA-RELATED"/>
    <property type="match status" value="1"/>
</dbReference>
<evidence type="ECO:0000256" key="1">
    <source>
        <dbReference type="RuleBase" id="RU366018"/>
    </source>
</evidence>
<dbReference type="Pfam" id="PF18995">
    <property type="entry name" value="PRT6_C"/>
    <property type="match status" value="1"/>
</dbReference>
<keyword evidence="1" id="KW-0833">Ubl conjugation pathway</keyword>
<evidence type="ECO:0000313" key="3">
    <source>
        <dbReference type="EMBL" id="ETN99046.1"/>
    </source>
</evidence>
<dbReference type="GO" id="GO:0000151">
    <property type="term" value="C:ubiquitin ligase complex"/>
    <property type="evidence" value="ECO:0007669"/>
    <property type="project" value="TreeGrafter"/>
</dbReference>
<dbReference type="GO" id="GO:0016567">
    <property type="term" value="P:protein ubiquitination"/>
    <property type="evidence" value="ECO:0007669"/>
    <property type="project" value="UniProtKB-UniRule"/>
</dbReference>
<dbReference type="OrthoDB" id="26387at2759"/>
<dbReference type="InterPro" id="IPR044046">
    <property type="entry name" value="E3_ligase_UBR-like_C"/>
</dbReference>
<dbReference type="PANTHER" id="PTHR21497:SF40">
    <property type="match status" value="1"/>
</dbReference>